<dbReference type="AlphaFoldDB" id="A0A8K0TMQ4"/>
<dbReference type="PANTHER" id="PTHR35910:SF6">
    <property type="entry name" value="2EXR DOMAIN-CONTAINING PROTEIN"/>
    <property type="match status" value="1"/>
</dbReference>
<dbReference type="Proteomes" id="UP000813385">
    <property type="component" value="Unassembled WGS sequence"/>
</dbReference>
<gene>
    <name evidence="2" type="ORF">B0T11DRAFT_295995</name>
</gene>
<dbReference type="InterPro" id="IPR045518">
    <property type="entry name" value="2EXR"/>
</dbReference>
<organism evidence="2 3">
    <name type="scientific">Plectosphaerella cucumerina</name>
    <dbReference type="NCBI Taxonomy" id="40658"/>
    <lineage>
        <taxon>Eukaryota</taxon>
        <taxon>Fungi</taxon>
        <taxon>Dikarya</taxon>
        <taxon>Ascomycota</taxon>
        <taxon>Pezizomycotina</taxon>
        <taxon>Sordariomycetes</taxon>
        <taxon>Hypocreomycetidae</taxon>
        <taxon>Glomerellales</taxon>
        <taxon>Plectosphaerellaceae</taxon>
        <taxon>Plectosphaerella</taxon>
    </lineage>
</organism>
<feature type="domain" description="2EXR" evidence="1">
    <location>
        <begin position="111"/>
        <end position="197"/>
    </location>
</feature>
<sequence>MPRPKKRKMGAAEYLIRLAKARRRLRAQRAIIAAQANKLEKQQEICSAALDKSNQCLQILLEQQQTLHLALLSALEKNNQHAQEVSDPMKSAIDTIKHNPVKIISGRCNGFNKLPFELRRMTWEMALPDRRVFEPRLKECPDPWPFTAVFLQQTYPPPVIRGVCKEAWKVTETHGNFCFGLLGSGHSGCWFNPSKDLVYISDSTWEEVCDITEFRSSYLLAIELSDAQHLAWASWYLHNHPDAIQDVIREAPWCETITAVVEAPTMEEDSNIKAVYQLHDRDTMTWCLAQGSQHGSILSWSSEREYILSSWMAVTSFGDRIPKLEGLELVRTKQHPRMDHLDW</sequence>
<dbReference type="Pfam" id="PF20150">
    <property type="entry name" value="2EXR"/>
    <property type="match status" value="1"/>
</dbReference>
<name>A0A8K0TMQ4_9PEZI</name>
<evidence type="ECO:0000259" key="1">
    <source>
        <dbReference type="Pfam" id="PF20150"/>
    </source>
</evidence>
<evidence type="ECO:0000313" key="3">
    <source>
        <dbReference type="Proteomes" id="UP000813385"/>
    </source>
</evidence>
<evidence type="ECO:0000313" key="2">
    <source>
        <dbReference type="EMBL" id="KAH7368328.1"/>
    </source>
</evidence>
<dbReference type="OrthoDB" id="3561261at2759"/>
<proteinExistence type="predicted"/>
<reference evidence="2" key="1">
    <citation type="journal article" date="2021" name="Nat. Commun.">
        <title>Genetic determinants of endophytism in the Arabidopsis root mycobiome.</title>
        <authorList>
            <person name="Mesny F."/>
            <person name="Miyauchi S."/>
            <person name="Thiergart T."/>
            <person name="Pickel B."/>
            <person name="Atanasova L."/>
            <person name="Karlsson M."/>
            <person name="Huettel B."/>
            <person name="Barry K.W."/>
            <person name="Haridas S."/>
            <person name="Chen C."/>
            <person name="Bauer D."/>
            <person name="Andreopoulos W."/>
            <person name="Pangilinan J."/>
            <person name="LaButti K."/>
            <person name="Riley R."/>
            <person name="Lipzen A."/>
            <person name="Clum A."/>
            <person name="Drula E."/>
            <person name="Henrissat B."/>
            <person name="Kohler A."/>
            <person name="Grigoriev I.V."/>
            <person name="Martin F.M."/>
            <person name="Hacquard S."/>
        </authorList>
    </citation>
    <scope>NUCLEOTIDE SEQUENCE</scope>
    <source>
        <strain evidence="2">MPI-CAGE-AT-0016</strain>
    </source>
</reference>
<comment type="caution">
    <text evidence="2">The sequence shown here is derived from an EMBL/GenBank/DDBJ whole genome shotgun (WGS) entry which is preliminary data.</text>
</comment>
<accession>A0A8K0TMQ4</accession>
<keyword evidence="3" id="KW-1185">Reference proteome</keyword>
<dbReference type="PANTHER" id="PTHR35910">
    <property type="entry name" value="2EXR DOMAIN-CONTAINING PROTEIN"/>
    <property type="match status" value="1"/>
</dbReference>
<dbReference type="EMBL" id="JAGPXD010000002">
    <property type="protein sequence ID" value="KAH7368328.1"/>
    <property type="molecule type" value="Genomic_DNA"/>
</dbReference>
<protein>
    <recommendedName>
        <fullName evidence="1">2EXR domain-containing protein</fullName>
    </recommendedName>
</protein>